<dbReference type="PROSITE" id="PS00211">
    <property type="entry name" value="ABC_TRANSPORTER_1"/>
    <property type="match status" value="1"/>
</dbReference>
<dbReference type="InterPro" id="IPR017871">
    <property type="entry name" value="ABC_transporter-like_CS"/>
</dbReference>
<name>A0ABV9SCJ5_9PSEU</name>
<dbReference type="InterPro" id="IPR003593">
    <property type="entry name" value="AAA+_ATPase"/>
</dbReference>
<dbReference type="RefSeq" id="WP_378059552.1">
    <property type="nucleotide sequence ID" value="NZ_JBHSIS010000020.1"/>
</dbReference>
<dbReference type="Proteomes" id="UP001595859">
    <property type="component" value="Unassembled WGS sequence"/>
</dbReference>
<dbReference type="GO" id="GO:0005524">
    <property type="term" value="F:ATP binding"/>
    <property type="evidence" value="ECO:0007669"/>
    <property type="project" value="UniProtKB-KW"/>
</dbReference>
<feature type="transmembrane region" description="Helical" evidence="7">
    <location>
        <begin position="151"/>
        <end position="172"/>
    </location>
</feature>
<dbReference type="PANTHER" id="PTHR43394:SF1">
    <property type="entry name" value="ATP-BINDING CASSETTE SUB-FAMILY B MEMBER 10, MITOCHONDRIAL"/>
    <property type="match status" value="1"/>
</dbReference>
<evidence type="ECO:0000259" key="8">
    <source>
        <dbReference type="PROSITE" id="PS50893"/>
    </source>
</evidence>
<protein>
    <submittedName>
        <fullName evidence="10">ABC transporter ATP-binding protein</fullName>
    </submittedName>
</protein>
<dbReference type="Pfam" id="PF00005">
    <property type="entry name" value="ABC_tran"/>
    <property type="match status" value="1"/>
</dbReference>
<comment type="subcellular location">
    <subcellularLocation>
        <location evidence="1">Cell membrane</location>
        <topology evidence="1">Multi-pass membrane protein</topology>
    </subcellularLocation>
</comment>
<proteinExistence type="predicted"/>
<keyword evidence="5 7" id="KW-1133">Transmembrane helix</keyword>
<reference evidence="11" key="1">
    <citation type="journal article" date="2019" name="Int. J. Syst. Evol. Microbiol.">
        <title>The Global Catalogue of Microorganisms (GCM) 10K type strain sequencing project: providing services to taxonomists for standard genome sequencing and annotation.</title>
        <authorList>
            <consortium name="The Broad Institute Genomics Platform"/>
            <consortium name="The Broad Institute Genome Sequencing Center for Infectious Disease"/>
            <person name="Wu L."/>
            <person name="Ma J."/>
        </authorList>
    </citation>
    <scope>NUCLEOTIDE SEQUENCE [LARGE SCALE GENOMIC DNA]</scope>
    <source>
        <strain evidence="11">ZS-22-S1</strain>
    </source>
</reference>
<evidence type="ECO:0000259" key="9">
    <source>
        <dbReference type="PROSITE" id="PS50929"/>
    </source>
</evidence>
<feature type="transmembrane region" description="Helical" evidence="7">
    <location>
        <begin position="40"/>
        <end position="61"/>
    </location>
</feature>
<dbReference type="PANTHER" id="PTHR43394">
    <property type="entry name" value="ATP-DEPENDENT PERMEASE MDL1, MITOCHONDRIAL"/>
    <property type="match status" value="1"/>
</dbReference>
<keyword evidence="2 7" id="KW-0812">Transmembrane</keyword>
<evidence type="ECO:0000256" key="5">
    <source>
        <dbReference type="ARBA" id="ARBA00022989"/>
    </source>
</evidence>
<dbReference type="EMBL" id="JBHSIS010000020">
    <property type="protein sequence ID" value="MFC4857559.1"/>
    <property type="molecule type" value="Genomic_DNA"/>
</dbReference>
<dbReference type="InterPro" id="IPR003439">
    <property type="entry name" value="ABC_transporter-like_ATP-bd"/>
</dbReference>
<gene>
    <name evidence="10" type="ORF">ACFPCV_29020</name>
</gene>
<comment type="caution">
    <text evidence="10">The sequence shown here is derived from an EMBL/GenBank/DDBJ whole genome shotgun (WGS) entry which is preliminary data.</text>
</comment>
<evidence type="ECO:0000256" key="2">
    <source>
        <dbReference type="ARBA" id="ARBA00022692"/>
    </source>
</evidence>
<feature type="transmembrane region" description="Helical" evidence="7">
    <location>
        <begin position="67"/>
        <end position="94"/>
    </location>
</feature>
<dbReference type="InterPro" id="IPR039421">
    <property type="entry name" value="Type_1_exporter"/>
</dbReference>
<feature type="domain" description="ABC transmembrane type-1" evidence="9">
    <location>
        <begin position="41"/>
        <end position="325"/>
    </location>
</feature>
<evidence type="ECO:0000256" key="4">
    <source>
        <dbReference type="ARBA" id="ARBA00022840"/>
    </source>
</evidence>
<evidence type="ECO:0000313" key="11">
    <source>
        <dbReference type="Proteomes" id="UP001595859"/>
    </source>
</evidence>
<keyword evidence="4 10" id="KW-0067">ATP-binding</keyword>
<evidence type="ECO:0000256" key="3">
    <source>
        <dbReference type="ARBA" id="ARBA00022741"/>
    </source>
</evidence>
<dbReference type="InterPro" id="IPR027417">
    <property type="entry name" value="P-loop_NTPase"/>
</dbReference>
<accession>A0ABV9SCJ5</accession>
<dbReference type="InterPro" id="IPR036640">
    <property type="entry name" value="ABC1_TM_sf"/>
</dbReference>
<dbReference type="PROSITE" id="PS50929">
    <property type="entry name" value="ABC_TM1F"/>
    <property type="match status" value="1"/>
</dbReference>
<keyword evidence="6 7" id="KW-0472">Membrane</keyword>
<dbReference type="CDD" id="cd18550">
    <property type="entry name" value="ABC_6TM_exporter_like"/>
    <property type="match status" value="1"/>
</dbReference>
<keyword evidence="11" id="KW-1185">Reference proteome</keyword>
<organism evidence="10 11">
    <name type="scientific">Actinophytocola glycyrrhizae</name>
    <dbReference type="NCBI Taxonomy" id="2044873"/>
    <lineage>
        <taxon>Bacteria</taxon>
        <taxon>Bacillati</taxon>
        <taxon>Actinomycetota</taxon>
        <taxon>Actinomycetes</taxon>
        <taxon>Pseudonocardiales</taxon>
        <taxon>Pseudonocardiaceae</taxon>
    </lineage>
</organism>
<evidence type="ECO:0000256" key="7">
    <source>
        <dbReference type="SAM" id="Phobius"/>
    </source>
</evidence>
<evidence type="ECO:0000256" key="1">
    <source>
        <dbReference type="ARBA" id="ARBA00004651"/>
    </source>
</evidence>
<dbReference type="Gene3D" id="1.20.1560.10">
    <property type="entry name" value="ABC transporter type 1, transmembrane domain"/>
    <property type="match status" value="1"/>
</dbReference>
<feature type="transmembrane region" description="Helical" evidence="7">
    <location>
        <begin position="261"/>
        <end position="281"/>
    </location>
</feature>
<feature type="transmembrane region" description="Helical" evidence="7">
    <location>
        <begin position="287"/>
        <end position="306"/>
    </location>
</feature>
<evidence type="ECO:0000313" key="10">
    <source>
        <dbReference type="EMBL" id="MFC4857559.1"/>
    </source>
</evidence>
<dbReference type="Gene3D" id="3.40.50.300">
    <property type="entry name" value="P-loop containing nucleotide triphosphate hydrolases"/>
    <property type="match status" value="1"/>
</dbReference>
<feature type="domain" description="ABC transporter" evidence="8">
    <location>
        <begin position="362"/>
        <end position="615"/>
    </location>
</feature>
<keyword evidence="3" id="KW-0547">Nucleotide-binding</keyword>
<sequence length="624" mass="66723">MDNGWTLMRGAMHAKDAPKGLKKGTIRRVYGFAGPHRGKLVVFLALTMVSAVLAVSTPLLAGQVVNAIVGGGAVSTVVWLAVAIAGVAVADAGLGLAERWQSSRIGEGLIYDLRRAVFGHVQRMPVAFFARTRTGALVSRLNNDVMGAQRAFTSTLAGLVTNVIQLVLSVAVMMTLSWRVTLLALVLLPIFVLPARRMGRRMAELQRESSTLNASMTTQMTERFSAPGATLVKLFGYPRVELEEFSGRAARVRDIGVRSAMLTRWFMTSLTLVSALAQALVYGLGGYLAITGALAPGTVVALALLLTRLYTPLTALANVRVDVMTALVSFERVFEVLDLKPMIAEKADARPVPSGGASGVSVEFDDVRFAYPAPDQVSLASLEEVAVLDKRGGEEVLHGVGFRAEAGEMVALVGSSGAGKSTIASLVPRLYDVSAGAVRLSDVDVRELSFDALRDTVGVVTQDGHLFHDTIRANLLYPRPSATEDELWAALRRARLADLVRSLPDGLETVVGERGYRLSGGERQRLTIARLLLASPKVVILDEATAHLDSESEVAVQEALADALADRTAIVIAHRLSTVRAADQILVVEAGRIVERGDHDTLLAAGGRYAELYRTQFANQPTAA</sequence>
<dbReference type="SMART" id="SM00382">
    <property type="entry name" value="AAA"/>
    <property type="match status" value="1"/>
</dbReference>
<dbReference type="SUPFAM" id="SSF52540">
    <property type="entry name" value="P-loop containing nucleoside triphosphate hydrolases"/>
    <property type="match status" value="1"/>
</dbReference>
<dbReference type="InterPro" id="IPR011527">
    <property type="entry name" value="ABC1_TM_dom"/>
</dbReference>
<dbReference type="SUPFAM" id="SSF90123">
    <property type="entry name" value="ABC transporter transmembrane region"/>
    <property type="match status" value="1"/>
</dbReference>
<dbReference type="PROSITE" id="PS50893">
    <property type="entry name" value="ABC_TRANSPORTER_2"/>
    <property type="match status" value="1"/>
</dbReference>
<dbReference type="Pfam" id="PF00664">
    <property type="entry name" value="ABC_membrane"/>
    <property type="match status" value="1"/>
</dbReference>
<feature type="transmembrane region" description="Helical" evidence="7">
    <location>
        <begin position="178"/>
        <end position="195"/>
    </location>
</feature>
<evidence type="ECO:0000256" key="6">
    <source>
        <dbReference type="ARBA" id="ARBA00023136"/>
    </source>
</evidence>